<evidence type="ECO:0000256" key="2">
    <source>
        <dbReference type="ARBA" id="ARBA00022603"/>
    </source>
</evidence>
<keyword evidence="3" id="KW-0808">Transferase</keyword>
<proteinExistence type="inferred from homology"/>
<keyword evidence="2" id="KW-0489">Methyltransferase</keyword>
<dbReference type="PANTHER" id="PTHR13370:SF3">
    <property type="entry name" value="TRNA (GUANINE(10)-N2)-METHYLTRANSFERASE HOMOLOG"/>
    <property type="match status" value="1"/>
</dbReference>
<sequence length="201" mass="22792">MKSYYSEDGITIYHGDCLDILPQLEKVDLVLTDPPYGVDFAEWDSGIPEPVKWMGTVEVKTILITPGNGNQHFYPSPDWTLCWFRPGSVQRVRKGTGFSHWEPILLYGENNFSIDAKKFDANTNSKHWGHPCPKPLDLFKWLIQESETILDPFMGSGTTLVAAKQLGRKAIGIEIEEKYCEIAVKRLAQRELFNGVYKVGP</sequence>
<dbReference type="PROSITE" id="PS00092">
    <property type="entry name" value="N6_MTASE"/>
    <property type="match status" value="1"/>
</dbReference>
<evidence type="ECO:0000256" key="1">
    <source>
        <dbReference type="ARBA" id="ARBA00006594"/>
    </source>
</evidence>
<evidence type="ECO:0000313" key="5">
    <source>
        <dbReference type="EMBL" id="KKN31498.1"/>
    </source>
</evidence>
<dbReference type="GO" id="GO:0009007">
    <property type="term" value="F:site-specific DNA-methyltransferase (adenine-specific) activity"/>
    <property type="evidence" value="ECO:0007669"/>
    <property type="project" value="TreeGrafter"/>
</dbReference>
<dbReference type="AlphaFoldDB" id="A0A0F9SQP7"/>
<dbReference type="GO" id="GO:0032259">
    <property type="term" value="P:methylation"/>
    <property type="evidence" value="ECO:0007669"/>
    <property type="project" value="UniProtKB-KW"/>
</dbReference>
<dbReference type="PANTHER" id="PTHR13370">
    <property type="entry name" value="RNA METHYLASE-RELATED"/>
    <property type="match status" value="1"/>
</dbReference>
<name>A0A0F9SQP7_9ZZZZ</name>
<dbReference type="SUPFAM" id="SSF53335">
    <property type="entry name" value="S-adenosyl-L-methionine-dependent methyltransferases"/>
    <property type="match status" value="1"/>
</dbReference>
<comment type="caution">
    <text evidence="5">The sequence shown here is derived from an EMBL/GenBank/DDBJ whole genome shotgun (WGS) entry which is preliminary data.</text>
</comment>
<dbReference type="InterPro" id="IPR002941">
    <property type="entry name" value="DNA_methylase_N4/N6"/>
</dbReference>
<evidence type="ECO:0000256" key="3">
    <source>
        <dbReference type="ARBA" id="ARBA00022679"/>
    </source>
</evidence>
<gene>
    <name evidence="5" type="ORF">LCGC14_0823270</name>
</gene>
<dbReference type="GO" id="GO:0003677">
    <property type="term" value="F:DNA binding"/>
    <property type="evidence" value="ECO:0007669"/>
    <property type="project" value="InterPro"/>
</dbReference>
<dbReference type="InterPro" id="IPR029063">
    <property type="entry name" value="SAM-dependent_MTases_sf"/>
</dbReference>
<dbReference type="Pfam" id="PF01555">
    <property type="entry name" value="N6_N4_Mtase"/>
    <property type="match status" value="1"/>
</dbReference>
<dbReference type="InterPro" id="IPR002052">
    <property type="entry name" value="DNA_methylase_N6_adenine_CS"/>
</dbReference>
<dbReference type="InterPro" id="IPR001091">
    <property type="entry name" value="RM_Methyltransferase"/>
</dbReference>
<protein>
    <recommendedName>
        <fullName evidence="4">DNA methylase N-4/N-6 domain-containing protein</fullName>
    </recommendedName>
</protein>
<comment type="similarity">
    <text evidence="1">Belongs to the N(4)/N(6)-methyltransferase family.</text>
</comment>
<organism evidence="5">
    <name type="scientific">marine sediment metagenome</name>
    <dbReference type="NCBI Taxonomy" id="412755"/>
    <lineage>
        <taxon>unclassified sequences</taxon>
        <taxon>metagenomes</taxon>
        <taxon>ecological metagenomes</taxon>
    </lineage>
</organism>
<dbReference type="GO" id="GO:0005737">
    <property type="term" value="C:cytoplasm"/>
    <property type="evidence" value="ECO:0007669"/>
    <property type="project" value="TreeGrafter"/>
</dbReference>
<dbReference type="EMBL" id="LAZR01002324">
    <property type="protein sequence ID" value="KKN31498.1"/>
    <property type="molecule type" value="Genomic_DNA"/>
</dbReference>
<reference evidence="5" key="1">
    <citation type="journal article" date="2015" name="Nature">
        <title>Complex archaea that bridge the gap between prokaryotes and eukaryotes.</title>
        <authorList>
            <person name="Spang A."/>
            <person name="Saw J.H."/>
            <person name="Jorgensen S.L."/>
            <person name="Zaremba-Niedzwiedzka K."/>
            <person name="Martijn J."/>
            <person name="Lind A.E."/>
            <person name="van Eijk R."/>
            <person name="Schleper C."/>
            <person name="Guy L."/>
            <person name="Ettema T.J."/>
        </authorList>
    </citation>
    <scope>NUCLEOTIDE SEQUENCE</scope>
</reference>
<dbReference type="PRINTS" id="PR00508">
    <property type="entry name" value="S21N4MTFRASE"/>
</dbReference>
<dbReference type="GO" id="GO:0008170">
    <property type="term" value="F:N-methyltransferase activity"/>
    <property type="evidence" value="ECO:0007669"/>
    <property type="project" value="InterPro"/>
</dbReference>
<accession>A0A0F9SQP7</accession>
<dbReference type="Gene3D" id="3.40.50.150">
    <property type="entry name" value="Vaccinia Virus protein VP39"/>
    <property type="match status" value="2"/>
</dbReference>
<feature type="domain" description="DNA methylase N-4/N-6" evidence="4">
    <location>
        <begin position="126"/>
        <end position="185"/>
    </location>
</feature>
<evidence type="ECO:0000259" key="4">
    <source>
        <dbReference type="Pfam" id="PF01555"/>
    </source>
</evidence>